<accession>A0ABW5Q223</accession>
<evidence type="ECO:0000256" key="1">
    <source>
        <dbReference type="ARBA" id="ARBA00004651"/>
    </source>
</evidence>
<feature type="transmembrane region" description="Helical" evidence="7">
    <location>
        <begin position="260"/>
        <end position="278"/>
    </location>
</feature>
<keyword evidence="4 7" id="KW-0812">Transmembrane</keyword>
<dbReference type="Gene3D" id="1.20.1250.20">
    <property type="entry name" value="MFS general substrate transporter like domains"/>
    <property type="match status" value="1"/>
</dbReference>
<reference evidence="9" key="1">
    <citation type="journal article" date="2019" name="Int. J. Syst. Evol. Microbiol.">
        <title>The Global Catalogue of Microorganisms (GCM) 10K type strain sequencing project: providing services to taxonomists for standard genome sequencing and annotation.</title>
        <authorList>
            <consortium name="The Broad Institute Genomics Platform"/>
            <consortium name="The Broad Institute Genome Sequencing Center for Infectious Disease"/>
            <person name="Wu L."/>
            <person name="Ma J."/>
        </authorList>
    </citation>
    <scope>NUCLEOTIDE SEQUENCE [LARGE SCALE GENOMIC DNA]</scope>
    <source>
        <strain evidence="9">TISTR 1858</strain>
    </source>
</reference>
<evidence type="ECO:0000256" key="7">
    <source>
        <dbReference type="SAM" id="Phobius"/>
    </source>
</evidence>
<feature type="transmembrane region" description="Helical" evidence="7">
    <location>
        <begin position="143"/>
        <end position="163"/>
    </location>
</feature>
<evidence type="ECO:0000256" key="6">
    <source>
        <dbReference type="ARBA" id="ARBA00023136"/>
    </source>
</evidence>
<dbReference type="Pfam" id="PF07690">
    <property type="entry name" value="MFS_1"/>
    <property type="match status" value="1"/>
</dbReference>
<keyword evidence="9" id="KW-1185">Reference proteome</keyword>
<dbReference type="InterPro" id="IPR011701">
    <property type="entry name" value="MFS"/>
</dbReference>
<keyword evidence="5 7" id="KW-1133">Transmembrane helix</keyword>
<dbReference type="InterPro" id="IPR036259">
    <property type="entry name" value="MFS_trans_sf"/>
</dbReference>
<evidence type="ECO:0000313" key="9">
    <source>
        <dbReference type="Proteomes" id="UP001597451"/>
    </source>
</evidence>
<evidence type="ECO:0000256" key="4">
    <source>
        <dbReference type="ARBA" id="ARBA00022692"/>
    </source>
</evidence>
<dbReference type="Proteomes" id="UP001597451">
    <property type="component" value="Unassembled WGS sequence"/>
</dbReference>
<feature type="transmembrane region" description="Helical" evidence="7">
    <location>
        <begin position="311"/>
        <end position="331"/>
    </location>
</feature>
<keyword evidence="2" id="KW-0813">Transport</keyword>
<keyword evidence="3" id="KW-1003">Cell membrane</keyword>
<protein>
    <submittedName>
        <fullName evidence="8">MFS transporter</fullName>
    </submittedName>
</protein>
<name>A0ABW5Q223_9BACI</name>
<feature type="transmembrane region" description="Helical" evidence="7">
    <location>
        <begin position="285"/>
        <end position="305"/>
    </location>
</feature>
<comment type="subcellular location">
    <subcellularLocation>
        <location evidence="1">Cell membrane</location>
        <topology evidence="1">Multi-pass membrane protein</topology>
    </subcellularLocation>
</comment>
<feature type="transmembrane region" description="Helical" evidence="7">
    <location>
        <begin position="75"/>
        <end position="96"/>
    </location>
</feature>
<keyword evidence="6 7" id="KW-0472">Membrane</keyword>
<dbReference type="CDD" id="cd06173">
    <property type="entry name" value="MFS_MefA_like"/>
    <property type="match status" value="1"/>
</dbReference>
<evidence type="ECO:0000256" key="2">
    <source>
        <dbReference type="ARBA" id="ARBA00022448"/>
    </source>
</evidence>
<sequence length="412" mass="44966">MKLQLINKNFSFLWFSDLLSVLNGRFRELVIPLIVLGLTSSPLTTTLVLLSQQLGTILFAIPIGTIVETRNKVKIATICNLLYAVCIFLLTFLITIEQFNSAIIALLLFIMGLVALVSRTAFSTMLPAVAGRDKLTEAHTSLEAADAFSTLLGPVLGGLLLAFSGESVTLFVCGMLSIGSMVFITKVNYREKFIYNKGARIDTKSKRFINQAKDGVKHLFSNPFQKISILVMCSLSFSTVFVVLTVIFHARVTLNLSEELIGIILSCAGAGNIIGILIMKWFKEVNWLLFLTVLLIVSSFGVLLIGLFNNYLVLCIGMLIFDGALSMAFVVQASVHQGVTPDGLLSRVRSATYVISGMFSAIGTLLAGVIPEYWSSQVGLLIGFLCLAIPGVYIIRFRQVSGKLNKITQVPN</sequence>
<proteinExistence type="predicted"/>
<feature type="transmembrane region" description="Helical" evidence="7">
    <location>
        <begin position="227"/>
        <end position="248"/>
    </location>
</feature>
<feature type="transmembrane region" description="Helical" evidence="7">
    <location>
        <begin position="169"/>
        <end position="189"/>
    </location>
</feature>
<evidence type="ECO:0000313" key="8">
    <source>
        <dbReference type="EMBL" id="MFD2629638.1"/>
    </source>
</evidence>
<comment type="caution">
    <text evidence="8">The sequence shown here is derived from an EMBL/GenBank/DDBJ whole genome shotgun (WGS) entry which is preliminary data.</text>
</comment>
<dbReference type="RefSeq" id="WP_379562430.1">
    <property type="nucleotide sequence ID" value="NZ_JBHUMX010000038.1"/>
</dbReference>
<organism evidence="8 9">
    <name type="scientific">Oceanobacillus kapialis</name>
    <dbReference type="NCBI Taxonomy" id="481353"/>
    <lineage>
        <taxon>Bacteria</taxon>
        <taxon>Bacillati</taxon>
        <taxon>Bacillota</taxon>
        <taxon>Bacilli</taxon>
        <taxon>Bacillales</taxon>
        <taxon>Bacillaceae</taxon>
        <taxon>Oceanobacillus</taxon>
    </lineage>
</organism>
<dbReference type="EMBL" id="JBHUMX010000038">
    <property type="protein sequence ID" value="MFD2629638.1"/>
    <property type="molecule type" value="Genomic_DNA"/>
</dbReference>
<dbReference type="SUPFAM" id="SSF103473">
    <property type="entry name" value="MFS general substrate transporter"/>
    <property type="match status" value="1"/>
</dbReference>
<feature type="transmembrane region" description="Helical" evidence="7">
    <location>
        <begin position="102"/>
        <end position="122"/>
    </location>
</feature>
<evidence type="ECO:0000256" key="5">
    <source>
        <dbReference type="ARBA" id="ARBA00022989"/>
    </source>
</evidence>
<feature type="transmembrane region" description="Helical" evidence="7">
    <location>
        <begin position="376"/>
        <end position="395"/>
    </location>
</feature>
<dbReference type="PANTHER" id="PTHR43266:SF2">
    <property type="entry name" value="MAJOR FACILITATOR SUPERFAMILY (MFS) PROFILE DOMAIN-CONTAINING PROTEIN"/>
    <property type="match status" value="1"/>
</dbReference>
<evidence type="ECO:0000256" key="3">
    <source>
        <dbReference type="ARBA" id="ARBA00022475"/>
    </source>
</evidence>
<dbReference type="PANTHER" id="PTHR43266">
    <property type="entry name" value="MACROLIDE-EFFLUX PROTEIN"/>
    <property type="match status" value="1"/>
</dbReference>
<gene>
    <name evidence="8" type="ORF">ACFSUN_12695</name>
</gene>
<feature type="transmembrane region" description="Helical" evidence="7">
    <location>
        <begin position="351"/>
        <end position="370"/>
    </location>
</feature>